<dbReference type="EMBL" id="GL348717">
    <property type="protein sequence ID" value="EFH51990.1"/>
    <property type="molecule type" value="Genomic_DNA"/>
</dbReference>
<protein>
    <submittedName>
        <fullName evidence="2">Predicted protein</fullName>
    </submittedName>
</protein>
<reference evidence="3" key="1">
    <citation type="journal article" date="2011" name="Nat. Genet.">
        <title>The Arabidopsis lyrata genome sequence and the basis of rapid genome size change.</title>
        <authorList>
            <person name="Hu T.T."/>
            <person name="Pattyn P."/>
            <person name="Bakker E.G."/>
            <person name="Cao J."/>
            <person name="Cheng J.-F."/>
            <person name="Clark R.M."/>
            <person name="Fahlgren N."/>
            <person name="Fawcett J.A."/>
            <person name="Grimwood J."/>
            <person name="Gundlach H."/>
            <person name="Haberer G."/>
            <person name="Hollister J.D."/>
            <person name="Ossowski S."/>
            <person name="Ottilar R.P."/>
            <person name="Salamov A.A."/>
            <person name="Schneeberger K."/>
            <person name="Spannagl M."/>
            <person name="Wang X."/>
            <person name="Yang L."/>
            <person name="Nasrallah M.E."/>
            <person name="Bergelson J."/>
            <person name="Carrington J.C."/>
            <person name="Gaut B.S."/>
            <person name="Schmutz J."/>
            <person name="Mayer K.F.X."/>
            <person name="Van de Peer Y."/>
            <person name="Grigoriev I.V."/>
            <person name="Nordborg M."/>
            <person name="Weigel D."/>
            <person name="Guo Y.-L."/>
        </authorList>
    </citation>
    <scope>NUCLEOTIDE SEQUENCE [LARGE SCALE GENOMIC DNA]</scope>
    <source>
        <strain evidence="3">cv. MN47</strain>
    </source>
</reference>
<dbReference type="Proteomes" id="UP000008694">
    <property type="component" value="Unassembled WGS sequence"/>
</dbReference>
<evidence type="ECO:0000313" key="2">
    <source>
        <dbReference type="EMBL" id="EFH51990.1"/>
    </source>
</evidence>
<dbReference type="AlphaFoldDB" id="D7LMM3"/>
<proteinExistence type="predicted"/>
<organism evidence="3">
    <name type="scientific">Arabidopsis lyrata subsp. lyrata</name>
    <name type="common">Lyre-leaved rock-cress</name>
    <dbReference type="NCBI Taxonomy" id="81972"/>
    <lineage>
        <taxon>Eukaryota</taxon>
        <taxon>Viridiplantae</taxon>
        <taxon>Streptophyta</taxon>
        <taxon>Embryophyta</taxon>
        <taxon>Tracheophyta</taxon>
        <taxon>Spermatophyta</taxon>
        <taxon>Magnoliopsida</taxon>
        <taxon>eudicotyledons</taxon>
        <taxon>Gunneridae</taxon>
        <taxon>Pentapetalae</taxon>
        <taxon>rosids</taxon>
        <taxon>malvids</taxon>
        <taxon>Brassicales</taxon>
        <taxon>Brassicaceae</taxon>
        <taxon>Camelineae</taxon>
        <taxon>Arabidopsis</taxon>
    </lineage>
</organism>
<dbReference type="Gramene" id="Al_scaffold_0005_1301">
    <property type="protein sequence ID" value="Al_scaffold_0005_1301"/>
    <property type="gene ID" value="Al_scaffold_0005_1301"/>
</dbReference>
<feature type="region of interest" description="Disordered" evidence="1">
    <location>
        <begin position="1"/>
        <end position="32"/>
    </location>
</feature>
<keyword evidence="3" id="KW-1185">Reference proteome</keyword>
<sequence length="73" mass="8242">MAQRKESPQFKNHHQIRKMKSSGWERSTVSPCAAPEKENCDIILTERFRDGDGNAREGIVLELKSGSSSKPKK</sequence>
<feature type="compositionally biased region" description="Basic residues" evidence="1">
    <location>
        <begin position="11"/>
        <end position="20"/>
    </location>
</feature>
<accession>D7LMM3</accession>
<gene>
    <name evidence="2" type="ORF">ARALYDRAFT_665266</name>
</gene>
<name>D7LMM3_ARALL</name>
<dbReference type="HOGENOM" id="CLU_2708201_0_0_1"/>
<evidence type="ECO:0000313" key="3">
    <source>
        <dbReference type="Proteomes" id="UP000008694"/>
    </source>
</evidence>
<evidence type="ECO:0000256" key="1">
    <source>
        <dbReference type="SAM" id="MobiDB-lite"/>
    </source>
</evidence>